<name>A0A8C8SIJ2_9SAUR</name>
<evidence type="ECO:0000313" key="3">
    <source>
        <dbReference type="Proteomes" id="UP000694393"/>
    </source>
</evidence>
<organism evidence="2 3">
    <name type="scientific">Pelusios castaneus</name>
    <name type="common">West African mud turtle</name>
    <dbReference type="NCBI Taxonomy" id="367368"/>
    <lineage>
        <taxon>Eukaryota</taxon>
        <taxon>Metazoa</taxon>
        <taxon>Chordata</taxon>
        <taxon>Craniata</taxon>
        <taxon>Vertebrata</taxon>
        <taxon>Euteleostomi</taxon>
        <taxon>Archelosauria</taxon>
        <taxon>Testudinata</taxon>
        <taxon>Testudines</taxon>
        <taxon>Pleurodira</taxon>
        <taxon>Pelomedusidae</taxon>
        <taxon>Pelusios</taxon>
    </lineage>
</organism>
<reference evidence="2" key="1">
    <citation type="submission" date="2025-08" db="UniProtKB">
        <authorList>
            <consortium name="Ensembl"/>
        </authorList>
    </citation>
    <scope>IDENTIFICATION</scope>
</reference>
<evidence type="ECO:0000313" key="2">
    <source>
        <dbReference type="Ensembl" id="ENSPCEP00000019511.1"/>
    </source>
</evidence>
<protein>
    <submittedName>
        <fullName evidence="2">Uncharacterized protein</fullName>
    </submittedName>
</protein>
<proteinExistence type="predicted"/>
<evidence type="ECO:0000256" key="1">
    <source>
        <dbReference type="SAM" id="MobiDB-lite"/>
    </source>
</evidence>
<dbReference type="Proteomes" id="UP000694393">
    <property type="component" value="Unplaced"/>
</dbReference>
<reference evidence="2" key="2">
    <citation type="submission" date="2025-09" db="UniProtKB">
        <authorList>
            <consortium name="Ensembl"/>
        </authorList>
    </citation>
    <scope>IDENTIFICATION</scope>
</reference>
<keyword evidence="3" id="KW-1185">Reference proteome</keyword>
<feature type="region of interest" description="Disordered" evidence="1">
    <location>
        <begin position="64"/>
        <end position="151"/>
    </location>
</feature>
<dbReference type="AlphaFoldDB" id="A0A8C8SIJ2"/>
<accession>A0A8C8SIJ2</accession>
<sequence length="151" mass="15758">MCQGTLVHTGPVPGNQAQEGSEHVSDFIFCCSRTSRPCLRSGLFFTGPSTRGIAATPKIFRAHKPCPSISNLPPPHASPHAGSPGPHPVALLGPQLLSWPHWSRSHPSRAPTTGHPVEPPSAAGRSARPQGGDPPDVVEPAAVYISQPAPP</sequence>
<dbReference type="Ensembl" id="ENSPCET00000020173.1">
    <property type="protein sequence ID" value="ENSPCEP00000019511.1"/>
    <property type="gene ID" value="ENSPCEG00000015165.1"/>
</dbReference>